<reference evidence="2 3" key="1">
    <citation type="journal article" date="2021" name="BMC Biol.">
        <title>Horizontally acquired antibacterial genes associated with adaptive radiation of ladybird beetles.</title>
        <authorList>
            <person name="Li H.S."/>
            <person name="Tang X.F."/>
            <person name="Huang Y.H."/>
            <person name="Xu Z.Y."/>
            <person name="Chen M.L."/>
            <person name="Du X.Y."/>
            <person name="Qiu B.Y."/>
            <person name="Chen P.T."/>
            <person name="Zhang W."/>
            <person name="Slipinski A."/>
            <person name="Escalona H.E."/>
            <person name="Waterhouse R.M."/>
            <person name="Zwick A."/>
            <person name="Pang H."/>
        </authorList>
    </citation>
    <scope>NUCLEOTIDE SEQUENCE [LARGE SCALE GENOMIC DNA]</scope>
    <source>
        <strain evidence="2">SYSU2018</strain>
    </source>
</reference>
<feature type="region of interest" description="Disordered" evidence="1">
    <location>
        <begin position="45"/>
        <end position="65"/>
    </location>
</feature>
<dbReference type="EMBL" id="JABFTP020000042">
    <property type="protein sequence ID" value="KAL3270499.1"/>
    <property type="molecule type" value="Genomic_DNA"/>
</dbReference>
<sequence length="119" mass="13747">MEFSNILISIPDESIELEDKSFVHQFIDAEGKIWERNNFFENHDGNEQTNNTYIASPKMKPDQSEDNVKEEEVGIGGNSTDILKVELYEKVKVFYIKLKLTNVSIVIIKQLINIILMII</sequence>
<dbReference type="Proteomes" id="UP001516400">
    <property type="component" value="Unassembled WGS sequence"/>
</dbReference>
<organism evidence="2 3">
    <name type="scientific">Cryptolaemus montrouzieri</name>
    <dbReference type="NCBI Taxonomy" id="559131"/>
    <lineage>
        <taxon>Eukaryota</taxon>
        <taxon>Metazoa</taxon>
        <taxon>Ecdysozoa</taxon>
        <taxon>Arthropoda</taxon>
        <taxon>Hexapoda</taxon>
        <taxon>Insecta</taxon>
        <taxon>Pterygota</taxon>
        <taxon>Neoptera</taxon>
        <taxon>Endopterygota</taxon>
        <taxon>Coleoptera</taxon>
        <taxon>Polyphaga</taxon>
        <taxon>Cucujiformia</taxon>
        <taxon>Coccinelloidea</taxon>
        <taxon>Coccinellidae</taxon>
        <taxon>Scymninae</taxon>
        <taxon>Scymnini</taxon>
        <taxon>Cryptolaemus</taxon>
    </lineage>
</organism>
<evidence type="ECO:0000313" key="2">
    <source>
        <dbReference type="EMBL" id="KAL3270499.1"/>
    </source>
</evidence>
<gene>
    <name evidence="2" type="ORF">HHI36_021039</name>
</gene>
<evidence type="ECO:0000256" key="1">
    <source>
        <dbReference type="SAM" id="MobiDB-lite"/>
    </source>
</evidence>
<accession>A0ABD2MWG7</accession>
<protein>
    <submittedName>
        <fullName evidence="2">Uncharacterized protein</fullName>
    </submittedName>
</protein>
<evidence type="ECO:0000313" key="3">
    <source>
        <dbReference type="Proteomes" id="UP001516400"/>
    </source>
</evidence>
<dbReference type="AlphaFoldDB" id="A0ABD2MWG7"/>
<keyword evidence="3" id="KW-1185">Reference proteome</keyword>
<proteinExistence type="predicted"/>
<comment type="caution">
    <text evidence="2">The sequence shown here is derived from an EMBL/GenBank/DDBJ whole genome shotgun (WGS) entry which is preliminary data.</text>
</comment>
<name>A0ABD2MWG7_9CUCU</name>